<dbReference type="GeneID" id="107481516"/>
<organism evidence="11 12">
    <name type="scientific">Arachis duranensis</name>
    <name type="common">Wild peanut</name>
    <dbReference type="NCBI Taxonomy" id="130453"/>
    <lineage>
        <taxon>Eukaryota</taxon>
        <taxon>Viridiplantae</taxon>
        <taxon>Streptophyta</taxon>
        <taxon>Embryophyta</taxon>
        <taxon>Tracheophyta</taxon>
        <taxon>Spermatophyta</taxon>
        <taxon>Magnoliopsida</taxon>
        <taxon>eudicotyledons</taxon>
        <taxon>Gunneridae</taxon>
        <taxon>Pentapetalae</taxon>
        <taxon>rosids</taxon>
        <taxon>fabids</taxon>
        <taxon>Fabales</taxon>
        <taxon>Fabaceae</taxon>
        <taxon>Papilionoideae</taxon>
        <taxon>50 kb inversion clade</taxon>
        <taxon>dalbergioids sensu lato</taxon>
        <taxon>Dalbergieae</taxon>
        <taxon>Pterocarpus clade</taxon>
        <taxon>Arachis</taxon>
    </lineage>
</organism>
<comment type="subcellular location">
    <subcellularLocation>
        <location evidence="1">Cell envelope</location>
    </subcellularLocation>
    <subcellularLocation>
        <location evidence="2">Membrane</location>
    </subcellularLocation>
</comment>
<evidence type="ECO:0000313" key="11">
    <source>
        <dbReference type="Proteomes" id="UP000515211"/>
    </source>
</evidence>
<dbReference type="Pfam" id="PF00560">
    <property type="entry name" value="LRR_1"/>
    <property type="match status" value="4"/>
</dbReference>
<evidence type="ECO:0000259" key="10">
    <source>
        <dbReference type="Pfam" id="PF08263"/>
    </source>
</evidence>
<evidence type="ECO:0000256" key="6">
    <source>
        <dbReference type="ARBA" id="ARBA00023136"/>
    </source>
</evidence>
<name>A0A6P4CTZ7_ARADU</name>
<evidence type="ECO:0000256" key="1">
    <source>
        <dbReference type="ARBA" id="ARBA00004196"/>
    </source>
</evidence>
<dbReference type="RefSeq" id="XP_015957284.1">
    <property type="nucleotide sequence ID" value="XM_016101798.3"/>
</dbReference>
<keyword evidence="4 9" id="KW-0732">Signal</keyword>
<dbReference type="KEGG" id="adu:107481516"/>
<dbReference type="FunFam" id="3.80.10.10:FF:000041">
    <property type="entry name" value="LRR receptor-like serine/threonine-protein kinase ERECTA"/>
    <property type="match status" value="1"/>
</dbReference>
<dbReference type="InterPro" id="IPR051848">
    <property type="entry name" value="PGIP"/>
</dbReference>
<dbReference type="Pfam" id="PF08263">
    <property type="entry name" value="LRRNT_2"/>
    <property type="match status" value="1"/>
</dbReference>
<dbReference type="InterPro" id="IPR013210">
    <property type="entry name" value="LRR_N_plant-typ"/>
</dbReference>
<evidence type="ECO:0000313" key="12">
    <source>
        <dbReference type="RefSeq" id="XP_015957284.1"/>
    </source>
</evidence>
<sequence>MFNYSSTIFRLCFLLQVLLVVTPLVSAERCHPEDKKALLQIKNDLNNPTALSVWNPATDCCHYNQWKGVTCSAQNHRVFALNLSHIHIHHGPLPIPSSIAALPYLSVIQIMSVSNLIGPIPTSITTLDLNHLQISNISLSGTIPAFLSNLNNLITLELSNCNLSGPIPPSLISRMPNLDGLTLSGNSLNGSIPDSFWSFSNQFLYLDLANNRLSGYIPKSLENQNVAFVFLNDNMFEGDASFLFKSNRSTRIDLSKNKLAFDFGRVESFNDLLIALDLRYNKIYGKIPEAIKSLHVEKFNVSHNNLCGKIPTGGVLSSITDASAYAHNKCLCGTPLLPCSRDS</sequence>
<evidence type="ECO:0000256" key="9">
    <source>
        <dbReference type="SAM" id="SignalP"/>
    </source>
</evidence>
<dbReference type="PANTHER" id="PTHR48059:SF24">
    <property type="entry name" value="POLYGALACTURONASE INHIBITOR"/>
    <property type="match status" value="1"/>
</dbReference>
<dbReference type="InterPro" id="IPR032675">
    <property type="entry name" value="LRR_dom_sf"/>
</dbReference>
<keyword evidence="7" id="KW-0325">Glycoprotein</keyword>
<dbReference type="PANTHER" id="PTHR48059">
    <property type="entry name" value="POLYGALACTURONASE INHIBITOR 1"/>
    <property type="match status" value="1"/>
</dbReference>
<evidence type="ECO:0000256" key="7">
    <source>
        <dbReference type="ARBA" id="ARBA00023180"/>
    </source>
</evidence>
<reference evidence="12" key="2">
    <citation type="submission" date="2025-08" db="UniProtKB">
        <authorList>
            <consortium name="RefSeq"/>
        </authorList>
    </citation>
    <scope>IDENTIFICATION</scope>
    <source>
        <tissue evidence="12">Whole plant</tissue>
    </source>
</reference>
<feature type="domain" description="Leucine-rich repeat-containing N-terminal plant-type" evidence="10">
    <location>
        <begin position="31"/>
        <end position="72"/>
    </location>
</feature>
<gene>
    <name evidence="12" type="primary">LOC107481516</name>
</gene>
<dbReference type="AlphaFoldDB" id="A0A6P4CTZ7"/>
<keyword evidence="6" id="KW-0472">Membrane</keyword>
<evidence type="ECO:0000256" key="2">
    <source>
        <dbReference type="ARBA" id="ARBA00004370"/>
    </source>
</evidence>
<dbReference type="InterPro" id="IPR001611">
    <property type="entry name" value="Leu-rich_rpt"/>
</dbReference>
<evidence type="ECO:0000256" key="5">
    <source>
        <dbReference type="ARBA" id="ARBA00022737"/>
    </source>
</evidence>
<evidence type="ECO:0000256" key="8">
    <source>
        <dbReference type="ARBA" id="ARBA00038043"/>
    </source>
</evidence>
<keyword evidence="11" id="KW-1185">Reference proteome</keyword>
<evidence type="ECO:0000256" key="4">
    <source>
        <dbReference type="ARBA" id="ARBA00022729"/>
    </source>
</evidence>
<dbReference type="Gene3D" id="3.80.10.10">
    <property type="entry name" value="Ribonuclease Inhibitor"/>
    <property type="match status" value="1"/>
</dbReference>
<feature type="chain" id="PRO_5027827184" evidence="9">
    <location>
        <begin position="28"/>
        <end position="343"/>
    </location>
</feature>
<keyword evidence="5" id="KW-0677">Repeat</keyword>
<comment type="similarity">
    <text evidence="8">Belongs to the polygalacturonase-inhibiting protein family.</text>
</comment>
<dbReference type="Proteomes" id="UP000515211">
    <property type="component" value="Chromosome 3"/>
</dbReference>
<reference evidence="11" key="1">
    <citation type="journal article" date="2016" name="Nat. Genet.">
        <title>The genome sequences of Arachis duranensis and Arachis ipaensis, the diploid ancestors of cultivated peanut.</title>
        <authorList>
            <person name="Bertioli D.J."/>
            <person name="Cannon S.B."/>
            <person name="Froenicke L."/>
            <person name="Huang G."/>
            <person name="Farmer A.D."/>
            <person name="Cannon E.K."/>
            <person name="Liu X."/>
            <person name="Gao D."/>
            <person name="Clevenger J."/>
            <person name="Dash S."/>
            <person name="Ren L."/>
            <person name="Moretzsohn M.C."/>
            <person name="Shirasawa K."/>
            <person name="Huang W."/>
            <person name="Vidigal B."/>
            <person name="Abernathy B."/>
            <person name="Chu Y."/>
            <person name="Niederhuth C.E."/>
            <person name="Umale P."/>
            <person name="Araujo A.C."/>
            <person name="Kozik A."/>
            <person name="Kim K.D."/>
            <person name="Burow M.D."/>
            <person name="Varshney R.K."/>
            <person name="Wang X."/>
            <person name="Zhang X."/>
            <person name="Barkley N."/>
            <person name="Guimaraes P.M."/>
            <person name="Isobe S."/>
            <person name="Guo B."/>
            <person name="Liao B."/>
            <person name="Stalker H.T."/>
            <person name="Schmitz R.J."/>
            <person name="Scheffler B.E."/>
            <person name="Leal-Bertioli S.C."/>
            <person name="Xun X."/>
            <person name="Jackson S.A."/>
            <person name="Michelmore R."/>
            <person name="Ozias-Akins P."/>
        </authorList>
    </citation>
    <scope>NUCLEOTIDE SEQUENCE [LARGE SCALE GENOMIC DNA]</scope>
    <source>
        <strain evidence="11">cv. V14167</strain>
    </source>
</reference>
<keyword evidence="3" id="KW-0433">Leucine-rich repeat</keyword>
<dbReference type="SUPFAM" id="SSF52058">
    <property type="entry name" value="L domain-like"/>
    <property type="match status" value="1"/>
</dbReference>
<evidence type="ECO:0000256" key="3">
    <source>
        <dbReference type="ARBA" id="ARBA00022614"/>
    </source>
</evidence>
<accession>A0A6P4CTZ7</accession>
<protein>
    <submittedName>
        <fullName evidence="12">Polygalacturonase inhibitor 2-like</fullName>
    </submittedName>
</protein>
<feature type="signal peptide" evidence="9">
    <location>
        <begin position="1"/>
        <end position="27"/>
    </location>
</feature>
<dbReference type="GO" id="GO:0016020">
    <property type="term" value="C:membrane"/>
    <property type="evidence" value="ECO:0007669"/>
    <property type="project" value="UniProtKB-SubCell"/>
</dbReference>
<proteinExistence type="inferred from homology"/>